<evidence type="ECO:0000313" key="12">
    <source>
        <dbReference type="Proteomes" id="UP001150217"/>
    </source>
</evidence>
<evidence type="ECO:0000256" key="8">
    <source>
        <dbReference type="ARBA" id="ARBA00023136"/>
    </source>
</evidence>
<evidence type="ECO:0000256" key="10">
    <source>
        <dbReference type="RuleBase" id="RU366056"/>
    </source>
</evidence>
<evidence type="ECO:0000256" key="9">
    <source>
        <dbReference type="ARBA" id="ARBA00023180"/>
    </source>
</evidence>
<dbReference type="InterPro" id="IPR040039">
    <property type="entry name" value="PIGX"/>
</dbReference>
<evidence type="ECO:0000256" key="6">
    <source>
        <dbReference type="ARBA" id="ARBA00022824"/>
    </source>
</evidence>
<evidence type="ECO:0000256" key="1">
    <source>
        <dbReference type="ARBA" id="ARBA00004389"/>
    </source>
</evidence>
<evidence type="ECO:0000256" key="5">
    <source>
        <dbReference type="ARBA" id="ARBA00022692"/>
    </source>
</evidence>
<evidence type="ECO:0000313" key="11">
    <source>
        <dbReference type="EMBL" id="KAJ4500563.1"/>
    </source>
</evidence>
<proteinExistence type="inferred from homology"/>
<evidence type="ECO:0000256" key="2">
    <source>
        <dbReference type="ARBA" id="ARBA00004687"/>
    </source>
</evidence>
<reference evidence="11" key="1">
    <citation type="submission" date="2022-08" db="EMBL/GenBank/DDBJ databases">
        <title>A Global Phylogenomic Analysis of the Shiitake Genus Lentinula.</title>
        <authorList>
            <consortium name="DOE Joint Genome Institute"/>
            <person name="Sierra-Patev S."/>
            <person name="Min B."/>
            <person name="Naranjo-Ortiz M."/>
            <person name="Looney B."/>
            <person name="Konkel Z."/>
            <person name="Slot J.C."/>
            <person name="Sakamoto Y."/>
            <person name="Steenwyk J.L."/>
            <person name="Rokas A."/>
            <person name="Carro J."/>
            <person name="Camarero S."/>
            <person name="Ferreira P."/>
            <person name="Molpeceres G."/>
            <person name="Ruiz-Duenas F.J."/>
            <person name="Serrano A."/>
            <person name="Henrissat B."/>
            <person name="Drula E."/>
            <person name="Hughes K.W."/>
            <person name="Mata J.L."/>
            <person name="Ishikawa N.K."/>
            <person name="Vargas-Isla R."/>
            <person name="Ushijima S."/>
            <person name="Smith C.A."/>
            <person name="Ahrendt S."/>
            <person name="Andreopoulos W."/>
            <person name="He G."/>
            <person name="Labutti K."/>
            <person name="Lipzen A."/>
            <person name="Ng V."/>
            <person name="Riley R."/>
            <person name="Sandor L."/>
            <person name="Barry K."/>
            <person name="Martinez A.T."/>
            <person name="Xiao Y."/>
            <person name="Gibbons J.G."/>
            <person name="Terashima K."/>
            <person name="Grigoriev I.V."/>
            <person name="Hibbett D.S."/>
        </authorList>
    </citation>
    <scope>NUCLEOTIDE SEQUENCE</scope>
    <source>
        <strain evidence="11">RHP3577 ss4</strain>
    </source>
</reference>
<organism evidence="11 12">
    <name type="scientific">Lentinula lateritia</name>
    <dbReference type="NCBI Taxonomy" id="40482"/>
    <lineage>
        <taxon>Eukaryota</taxon>
        <taxon>Fungi</taxon>
        <taxon>Dikarya</taxon>
        <taxon>Basidiomycota</taxon>
        <taxon>Agaricomycotina</taxon>
        <taxon>Agaricomycetes</taxon>
        <taxon>Agaricomycetidae</taxon>
        <taxon>Agaricales</taxon>
        <taxon>Marasmiineae</taxon>
        <taxon>Omphalotaceae</taxon>
        <taxon>Lentinula</taxon>
    </lineage>
</organism>
<keyword evidence="4 10" id="KW-0337">GPI-anchor biosynthesis</keyword>
<dbReference type="Proteomes" id="UP001150217">
    <property type="component" value="Unassembled WGS sequence"/>
</dbReference>
<comment type="function">
    <text evidence="10">Required for proper folding and/or the stability of a subset of proteins in the endoplasmic reticulum. Component of glycosylphosphatidylinositol-mannosyltransferase 1 which transfers the first of the 4 mannoses in the GPI-anchor precursors during GPI-anchor biosynthesis. Probably acts by stabilizing the mannosyltransferase GPI14.</text>
</comment>
<keyword evidence="9" id="KW-0325">Glycoprotein</keyword>
<evidence type="ECO:0000256" key="4">
    <source>
        <dbReference type="ARBA" id="ARBA00022502"/>
    </source>
</evidence>
<comment type="caution">
    <text evidence="11">The sequence shown here is derived from an EMBL/GenBank/DDBJ whole genome shotgun (WGS) entry which is preliminary data.</text>
</comment>
<keyword evidence="5 10" id="KW-0812">Transmembrane</keyword>
<accession>A0ABQ8VW24</accession>
<keyword evidence="12" id="KW-1185">Reference proteome</keyword>
<keyword evidence="6 10" id="KW-0256">Endoplasmic reticulum</keyword>
<dbReference type="PANTHER" id="PTHR28650">
    <property type="entry name" value="PHOSPHATIDYLINOSITOL-GLYCAN BIOSYNTHESIS CLASS X PROTEIN"/>
    <property type="match status" value="1"/>
</dbReference>
<dbReference type="InterPro" id="IPR013233">
    <property type="entry name" value="PIG-X/PBN1"/>
</dbReference>
<comment type="similarity">
    <text evidence="3 10">Belongs to the PIGX family.</text>
</comment>
<keyword evidence="7 10" id="KW-1133">Transmembrane helix</keyword>
<comment type="pathway">
    <text evidence="2 10">Glycolipid biosynthesis; glycosylphosphatidylinositol-anchor biosynthesis.</text>
</comment>
<sequence>MLLNVSSLIEPLCGFHRTITTSIASENDVWIQLLEESQCLVRLYYKLPVLVFVDPYELVNYQHLYTFHHHGNANLELPVAAMDSNGSSLLLTLTSVNPHVDVKVPIHLRYGEISHSNSEAHRAAEIEWPHLFLSCTSLVQNPNASLISYDLPPEEFASSLAGYSLYVTSEPFRADPDARFMAVAVPVGQIGDLAQVSFGTVLTIVVMFLYVAYISYTTARRLGKRVKLVKGE</sequence>
<dbReference type="Pfam" id="PF08320">
    <property type="entry name" value="PIG-X"/>
    <property type="match status" value="1"/>
</dbReference>
<keyword evidence="8 10" id="KW-0472">Membrane</keyword>
<name>A0ABQ8VW24_9AGAR</name>
<dbReference type="EMBL" id="JANVFT010000005">
    <property type="protein sequence ID" value="KAJ4500563.1"/>
    <property type="molecule type" value="Genomic_DNA"/>
</dbReference>
<protein>
    <recommendedName>
        <fullName evidence="10">Protein PBN1</fullName>
    </recommendedName>
</protein>
<evidence type="ECO:0000256" key="7">
    <source>
        <dbReference type="ARBA" id="ARBA00022989"/>
    </source>
</evidence>
<gene>
    <name evidence="11" type="ORF">C8R41DRAFT_809990</name>
</gene>
<feature type="transmembrane region" description="Helical" evidence="10">
    <location>
        <begin position="196"/>
        <end position="216"/>
    </location>
</feature>
<evidence type="ECO:0000256" key="3">
    <source>
        <dbReference type="ARBA" id="ARBA00010345"/>
    </source>
</evidence>
<dbReference type="SMART" id="SM00780">
    <property type="entry name" value="PIG-X"/>
    <property type="match status" value="1"/>
</dbReference>
<comment type="subcellular location">
    <subcellularLocation>
        <location evidence="1 10">Endoplasmic reticulum membrane</location>
        <topology evidence="1 10">Single-pass membrane protein</topology>
    </subcellularLocation>
</comment>
<dbReference type="PANTHER" id="PTHR28650:SF1">
    <property type="entry name" value="PHOSPHATIDYLINOSITOL-GLYCAN BIOSYNTHESIS CLASS X PROTEIN"/>
    <property type="match status" value="1"/>
</dbReference>